<keyword evidence="4" id="KW-1185">Reference proteome</keyword>
<sequence>MNRLQGQIVLITGASRASGIGGAICKAMAAEGADIFFTHYTPYDHQLQYEDADHEWPDRLITELREYHVRAAHIEWDLATADPERLISHVEQLFGTPTILVNNATHCQEVDHEALSAAILDQHYAVNIRGTCMLSIAWAKRLKGHASGRMINLVSGQDKSPMPGNLAYVATKGAISAFTRSLAAELAAHSITVNAVDPGPTDTGWMTNDIKNFLLPKFPMGRIGLPSDAAKLITFLASEEAAWVTGQIIHSDGGYWD</sequence>
<dbReference type="InterPro" id="IPR036291">
    <property type="entry name" value="NAD(P)-bd_dom_sf"/>
</dbReference>
<dbReference type="PRINTS" id="PR00081">
    <property type="entry name" value="GDHRDH"/>
</dbReference>
<gene>
    <name evidence="3" type="ORF">FHS18_003352</name>
</gene>
<evidence type="ECO:0000256" key="2">
    <source>
        <dbReference type="ARBA" id="ARBA00023002"/>
    </source>
</evidence>
<evidence type="ECO:0000256" key="1">
    <source>
        <dbReference type="ARBA" id="ARBA00006484"/>
    </source>
</evidence>
<organism evidence="3 4">
    <name type="scientific">Paenibacillus phyllosphaerae</name>
    <dbReference type="NCBI Taxonomy" id="274593"/>
    <lineage>
        <taxon>Bacteria</taxon>
        <taxon>Bacillati</taxon>
        <taxon>Bacillota</taxon>
        <taxon>Bacilli</taxon>
        <taxon>Bacillales</taxon>
        <taxon>Paenibacillaceae</taxon>
        <taxon>Paenibacillus</taxon>
    </lineage>
</organism>
<reference evidence="3 4" key="1">
    <citation type="submission" date="2020-08" db="EMBL/GenBank/DDBJ databases">
        <title>Genomic Encyclopedia of Type Strains, Phase III (KMG-III): the genomes of soil and plant-associated and newly described type strains.</title>
        <authorList>
            <person name="Whitman W."/>
        </authorList>
    </citation>
    <scope>NUCLEOTIDE SEQUENCE [LARGE SCALE GENOMIC DNA]</scope>
    <source>
        <strain evidence="3 4">CECT 5862</strain>
    </source>
</reference>
<dbReference type="PRINTS" id="PR00080">
    <property type="entry name" value="SDRFAMILY"/>
</dbReference>
<evidence type="ECO:0000313" key="4">
    <source>
        <dbReference type="Proteomes" id="UP000570361"/>
    </source>
</evidence>
<dbReference type="EMBL" id="JACHXK010000006">
    <property type="protein sequence ID" value="MBB3111284.1"/>
    <property type="molecule type" value="Genomic_DNA"/>
</dbReference>
<dbReference type="InterPro" id="IPR002347">
    <property type="entry name" value="SDR_fam"/>
</dbReference>
<dbReference type="PANTHER" id="PTHR48107">
    <property type="entry name" value="NADPH-DEPENDENT ALDEHYDE REDUCTASE-LIKE PROTEIN, CHLOROPLASTIC-RELATED"/>
    <property type="match status" value="1"/>
</dbReference>
<proteinExistence type="inferred from homology"/>
<comment type="caution">
    <text evidence="3">The sequence shown here is derived from an EMBL/GenBank/DDBJ whole genome shotgun (WGS) entry which is preliminary data.</text>
</comment>
<dbReference type="CDD" id="cd05233">
    <property type="entry name" value="SDR_c"/>
    <property type="match status" value="1"/>
</dbReference>
<keyword evidence="2 3" id="KW-0560">Oxidoreductase</keyword>
<accession>A0A7W5FNR4</accession>
<dbReference type="SUPFAM" id="SSF51735">
    <property type="entry name" value="NAD(P)-binding Rossmann-fold domains"/>
    <property type="match status" value="1"/>
</dbReference>
<dbReference type="PANTHER" id="PTHR48107:SF7">
    <property type="entry name" value="RE15974P"/>
    <property type="match status" value="1"/>
</dbReference>
<evidence type="ECO:0000313" key="3">
    <source>
        <dbReference type="EMBL" id="MBB3111284.1"/>
    </source>
</evidence>
<dbReference type="InterPro" id="IPR020904">
    <property type="entry name" value="Sc_DH/Rdtase_CS"/>
</dbReference>
<dbReference type="RefSeq" id="WP_183601136.1">
    <property type="nucleotide sequence ID" value="NZ_JACHXK010000006.1"/>
</dbReference>
<dbReference type="NCBIfam" id="NF009389">
    <property type="entry name" value="PRK12748.1"/>
    <property type="match status" value="1"/>
</dbReference>
<name>A0A7W5FNR4_9BACL</name>
<dbReference type="EC" id="1.1.1.100" evidence="3"/>
<dbReference type="GO" id="GO:0004316">
    <property type="term" value="F:3-oxoacyl-[acyl-carrier-protein] reductase (NADPH) activity"/>
    <property type="evidence" value="ECO:0007669"/>
    <property type="project" value="UniProtKB-EC"/>
</dbReference>
<comment type="similarity">
    <text evidence="1">Belongs to the short-chain dehydrogenases/reductases (SDR) family.</text>
</comment>
<dbReference type="Proteomes" id="UP000570361">
    <property type="component" value="Unassembled WGS sequence"/>
</dbReference>
<dbReference type="PROSITE" id="PS00061">
    <property type="entry name" value="ADH_SHORT"/>
    <property type="match status" value="1"/>
</dbReference>
<dbReference type="Gene3D" id="3.40.50.720">
    <property type="entry name" value="NAD(P)-binding Rossmann-like Domain"/>
    <property type="match status" value="1"/>
</dbReference>
<protein>
    <submittedName>
        <fullName evidence="3">3-oxoacyl-[acyl-carrier protein] reductase</fullName>
        <ecNumber evidence="3">1.1.1.100</ecNumber>
    </submittedName>
</protein>
<dbReference type="Pfam" id="PF13561">
    <property type="entry name" value="adh_short_C2"/>
    <property type="match status" value="1"/>
</dbReference>
<dbReference type="AlphaFoldDB" id="A0A7W5FNR4"/>